<evidence type="ECO:0000256" key="6">
    <source>
        <dbReference type="ARBA" id="ARBA00052005"/>
    </source>
</evidence>
<dbReference type="FunFam" id="1.10.150.240:FF:000006">
    <property type="entry name" value="Phosphonoacetaldehyde hydrolase"/>
    <property type="match status" value="1"/>
</dbReference>
<keyword evidence="4 9" id="KW-0460">Magnesium</keyword>
<dbReference type="SFLD" id="SFLDG01129">
    <property type="entry name" value="C1.5:_HAD__Beta-PGM__Phosphata"/>
    <property type="match status" value="1"/>
</dbReference>
<dbReference type="GO" id="GO:0000287">
    <property type="term" value="F:magnesium ion binding"/>
    <property type="evidence" value="ECO:0007669"/>
    <property type="project" value="UniProtKB-UniRule"/>
</dbReference>
<dbReference type="GO" id="GO:0019700">
    <property type="term" value="P:organic phosphonate catabolic process"/>
    <property type="evidence" value="ECO:0007669"/>
    <property type="project" value="InterPro"/>
</dbReference>
<feature type="active site" description="Nucleophile" evidence="9">
    <location>
        <position position="15"/>
    </location>
</feature>
<dbReference type="SUPFAM" id="SSF56784">
    <property type="entry name" value="HAD-like"/>
    <property type="match status" value="1"/>
</dbReference>
<dbReference type="HAMAP" id="MF_01375">
    <property type="entry name" value="PhnX"/>
    <property type="match status" value="1"/>
</dbReference>
<dbReference type="GO" id="GO:0006281">
    <property type="term" value="P:DNA repair"/>
    <property type="evidence" value="ECO:0007669"/>
    <property type="project" value="TreeGrafter"/>
</dbReference>
<feature type="binding site" evidence="9">
    <location>
        <position position="189"/>
    </location>
    <ligand>
        <name>Mg(2+)</name>
        <dbReference type="ChEBI" id="CHEBI:18420"/>
    </ligand>
</feature>
<feature type="binding site" evidence="9">
    <location>
        <position position="17"/>
    </location>
    <ligand>
        <name>Mg(2+)</name>
        <dbReference type="ChEBI" id="CHEBI:18420"/>
    </ligand>
</feature>
<comment type="caution">
    <text evidence="10">The sequence shown here is derived from an EMBL/GenBank/DDBJ whole genome shotgun (WGS) entry which is preliminary data.</text>
</comment>
<comment type="cofactor">
    <cofactor evidence="9">
        <name>Mg(2+)</name>
        <dbReference type="ChEBI" id="CHEBI:18420"/>
    </cofactor>
    <text evidence="9">Binds 1 Mg(2+) ion per subunit.</text>
</comment>
<comment type="subunit">
    <text evidence="1 9">Homodimer.</text>
</comment>
<keyword evidence="11" id="KW-1185">Reference proteome</keyword>
<dbReference type="Gene3D" id="1.10.150.240">
    <property type="entry name" value="Putative phosphatase, domain 2"/>
    <property type="match status" value="1"/>
</dbReference>
<dbReference type="PANTHER" id="PTHR43434:SF19">
    <property type="entry name" value="PHOSPHONOACETALDEHYDE HYDROLASE"/>
    <property type="match status" value="1"/>
</dbReference>
<dbReference type="Proteomes" id="UP000295416">
    <property type="component" value="Unassembled WGS sequence"/>
</dbReference>
<dbReference type="PANTHER" id="PTHR43434">
    <property type="entry name" value="PHOSPHOGLYCOLATE PHOSPHATASE"/>
    <property type="match status" value="1"/>
</dbReference>
<dbReference type="NCBIfam" id="TIGR01549">
    <property type="entry name" value="HAD-SF-IA-v1"/>
    <property type="match status" value="1"/>
</dbReference>
<dbReference type="InterPro" id="IPR023214">
    <property type="entry name" value="HAD_sf"/>
</dbReference>
<evidence type="ECO:0000313" key="11">
    <source>
        <dbReference type="Proteomes" id="UP000295416"/>
    </source>
</evidence>
<keyword evidence="3 9" id="KW-0378">Hydrolase</keyword>
<dbReference type="SFLD" id="SFLDS00003">
    <property type="entry name" value="Haloacid_Dehalogenase"/>
    <property type="match status" value="1"/>
</dbReference>
<dbReference type="NCBIfam" id="TIGR01422">
    <property type="entry name" value="phosphonatase"/>
    <property type="match status" value="1"/>
</dbReference>
<evidence type="ECO:0000256" key="1">
    <source>
        <dbReference type="ARBA" id="ARBA00011738"/>
    </source>
</evidence>
<evidence type="ECO:0000256" key="2">
    <source>
        <dbReference type="ARBA" id="ARBA00022723"/>
    </source>
</evidence>
<comment type="catalytic activity">
    <reaction evidence="6 9">
        <text>phosphonoacetaldehyde + H2O = acetaldehyde + phosphate + H(+)</text>
        <dbReference type="Rhea" id="RHEA:18905"/>
        <dbReference type="ChEBI" id="CHEBI:15343"/>
        <dbReference type="ChEBI" id="CHEBI:15377"/>
        <dbReference type="ChEBI" id="CHEBI:15378"/>
        <dbReference type="ChEBI" id="CHEBI:43474"/>
        <dbReference type="ChEBI" id="CHEBI:58383"/>
        <dbReference type="EC" id="3.11.1.1"/>
    </reaction>
</comment>
<dbReference type="GO" id="GO:0050194">
    <property type="term" value="F:phosphonoacetaldehyde hydrolase activity"/>
    <property type="evidence" value="ECO:0007669"/>
    <property type="project" value="UniProtKB-UniRule"/>
</dbReference>
<accession>A0A4R2P960</accession>
<dbReference type="InterPro" id="IPR023198">
    <property type="entry name" value="PGP-like_dom2"/>
</dbReference>
<evidence type="ECO:0000256" key="7">
    <source>
        <dbReference type="ARBA" id="ARBA00056573"/>
    </source>
</evidence>
<evidence type="ECO:0000256" key="8">
    <source>
        <dbReference type="ARBA" id="ARBA00066472"/>
    </source>
</evidence>
<sequence length="272" mass="30298">MTDQSLKYVKGVFLDWAGTVVDYGCFSPLDVFIEIFKKRGIDVTQEEARKPMGLLKWDHIQEMCKMERIANLWKEKFGRLPEKKDVDSLYADFEPMLFSILPNYSMTIPGAVEMAKSLRAMGLKIGSTTGFTRKMMDIVAPAAEKQGYAPDSIVTADEMPAGRPYPWMIFQNAINLGIYPLQHAIKIGDSISDIKEGLNAGAWTVGVIKGSNELGMTEEEVKQCDPDVLADKVEAVGKRFKKAGAHYVIESIGDIVELVPKIDLRISQIEGK</sequence>
<dbReference type="EC" id="3.11.1.1" evidence="8 9"/>
<dbReference type="GO" id="GO:0005829">
    <property type="term" value="C:cytosol"/>
    <property type="evidence" value="ECO:0007669"/>
    <property type="project" value="TreeGrafter"/>
</dbReference>
<keyword evidence="2 9" id="KW-0479">Metal-binding</keyword>
<dbReference type="InterPro" id="IPR006323">
    <property type="entry name" value="Phosphonoacetald_hydro"/>
</dbReference>
<feature type="active site" description="Schiff-base intermediate with substrate" evidence="9">
    <location>
        <position position="56"/>
    </location>
</feature>
<dbReference type="RefSeq" id="WP_132743069.1">
    <property type="nucleotide sequence ID" value="NZ_SLXK01000002.1"/>
</dbReference>
<dbReference type="CDD" id="cd02586">
    <property type="entry name" value="HAD_PHN"/>
    <property type="match status" value="1"/>
</dbReference>
<dbReference type="GO" id="GO:0008967">
    <property type="term" value="F:phosphoglycolate phosphatase activity"/>
    <property type="evidence" value="ECO:0007669"/>
    <property type="project" value="TreeGrafter"/>
</dbReference>
<proteinExistence type="inferred from homology"/>
<protein>
    <recommendedName>
        <fullName evidence="8 9">Phosphonoacetaldehyde hydrolase</fullName>
        <shortName evidence="9">Phosphonatase</shortName>
        <ecNumber evidence="8 9">3.11.1.1</ecNumber>
    </recommendedName>
    <alternativeName>
        <fullName evidence="9">Phosphonoacetaldehyde phosphonohydrolase</fullName>
    </alternativeName>
</protein>
<evidence type="ECO:0000313" key="10">
    <source>
        <dbReference type="EMBL" id="TCP31549.1"/>
    </source>
</evidence>
<organism evidence="10 11">
    <name type="scientific">Scopulibacillus darangshiensis</name>
    <dbReference type="NCBI Taxonomy" id="442528"/>
    <lineage>
        <taxon>Bacteria</taxon>
        <taxon>Bacillati</taxon>
        <taxon>Bacillota</taxon>
        <taxon>Bacilli</taxon>
        <taxon>Bacillales</taxon>
        <taxon>Sporolactobacillaceae</taxon>
        <taxon>Scopulibacillus</taxon>
    </lineage>
</organism>
<comment type="similarity">
    <text evidence="9">Belongs to the HAD-like hydrolase superfamily. PhnX family.</text>
</comment>
<name>A0A4R2P960_9BACL</name>
<evidence type="ECO:0000256" key="5">
    <source>
        <dbReference type="ARBA" id="ARBA00023270"/>
    </source>
</evidence>
<dbReference type="SFLD" id="SFLDG01135">
    <property type="entry name" value="C1.5.6:_HAD__Beta-PGM__Phospha"/>
    <property type="match status" value="1"/>
</dbReference>
<evidence type="ECO:0000256" key="9">
    <source>
        <dbReference type="HAMAP-Rule" id="MF_01375"/>
    </source>
</evidence>
<comment type="function">
    <text evidence="7 9">Involved in phosphonate degradation.</text>
</comment>
<dbReference type="OrthoDB" id="5504491at2"/>
<dbReference type="Pfam" id="PF00702">
    <property type="entry name" value="Hydrolase"/>
    <property type="match status" value="1"/>
</dbReference>
<dbReference type="InterPro" id="IPR036412">
    <property type="entry name" value="HAD-like_sf"/>
</dbReference>
<evidence type="ECO:0000256" key="3">
    <source>
        <dbReference type="ARBA" id="ARBA00022801"/>
    </source>
</evidence>
<gene>
    <name evidence="9" type="primary">phnX</name>
    <name evidence="10" type="ORF">EV207_10238</name>
</gene>
<dbReference type="AlphaFoldDB" id="A0A4R2P960"/>
<dbReference type="Gene3D" id="3.40.50.1000">
    <property type="entry name" value="HAD superfamily/HAD-like"/>
    <property type="match status" value="1"/>
</dbReference>
<reference evidence="10 11" key="1">
    <citation type="submission" date="2019-03" db="EMBL/GenBank/DDBJ databases">
        <title>Genomic Encyclopedia of Type Strains, Phase IV (KMG-IV): sequencing the most valuable type-strain genomes for metagenomic binning, comparative biology and taxonomic classification.</title>
        <authorList>
            <person name="Goeker M."/>
        </authorList>
    </citation>
    <scope>NUCLEOTIDE SEQUENCE [LARGE SCALE GENOMIC DNA]</scope>
    <source>
        <strain evidence="10 11">DSM 19377</strain>
    </source>
</reference>
<dbReference type="EMBL" id="SLXK01000002">
    <property type="protein sequence ID" value="TCP31549.1"/>
    <property type="molecule type" value="Genomic_DNA"/>
</dbReference>
<evidence type="ECO:0000256" key="4">
    <source>
        <dbReference type="ARBA" id="ARBA00022842"/>
    </source>
</evidence>
<feature type="binding site" evidence="9">
    <location>
        <position position="15"/>
    </location>
    <ligand>
        <name>Mg(2+)</name>
        <dbReference type="ChEBI" id="CHEBI:18420"/>
    </ligand>
</feature>
<keyword evidence="5 9" id="KW-0704">Schiff base</keyword>
<dbReference type="InterPro" id="IPR006439">
    <property type="entry name" value="HAD-SF_hydro_IA"/>
</dbReference>
<dbReference type="InterPro" id="IPR050155">
    <property type="entry name" value="HAD-like_hydrolase_sf"/>
</dbReference>